<dbReference type="AlphaFoldDB" id="A0A6I6FMN5"/>
<keyword evidence="2" id="KW-0472">Membrane</keyword>
<dbReference type="OrthoDB" id="4333619at2"/>
<evidence type="ECO:0000313" key="3">
    <source>
        <dbReference type="EMBL" id="QGV80339.1"/>
    </source>
</evidence>
<name>A0A6I6FMN5_9ACTN</name>
<dbReference type="RefSeq" id="WP_156694059.1">
    <property type="nucleotide sequence ID" value="NZ_CP034279.1"/>
</dbReference>
<evidence type="ECO:0000256" key="2">
    <source>
        <dbReference type="SAM" id="Phobius"/>
    </source>
</evidence>
<sequence>MRRLNAWLGEHLWATILLSVVAATVVITLFSPGRPWWEVLLRVAGISAAGAGVVYARRRKEKRVTGGSDRTVVTLEEKLRRGEVPEDADERQAMARLVAHRQHATRHGKWALAGMFVLLGLVAVGVAVTADPPVAVGYAVFSAVFLGWLTWNAVRQKRRLRRMAEAVPDPAGADPDAGPAGARPRTRPVTRTTARERLS</sequence>
<dbReference type="Proteomes" id="UP000422572">
    <property type="component" value="Chromosome"/>
</dbReference>
<keyword evidence="2" id="KW-0812">Transmembrane</keyword>
<evidence type="ECO:0000256" key="1">
    <source>
        <dbReference type="SAM" id="MobiDB-lite"/>
    </source>
</evidence>
<organism evidence="3 4">
    <name type="scientific">Streptomyces ficellus</name>
    <dbReference type="NCBI Taxonomy" id="1977088"/>
    <lineage>
        <taxon>Bacteria</taxon>
        <taxon>Bacillati</taxon>
        <taxon>Actinomycetota</taxon>
        <taxon>Actinomycetes</taxon>
        <taxon>Kitasatosporales</taxon>
        <taxon>Streptomycetaceae</taxon>
        <taxon>Streptomyces</taxon>
    </lineage>
</organism>
<keyword evidence="4" id="KW-1185">Reference proteome</keyword>
<reference evidence="3 4" key="1">
    <citation type="submission" date="2018-12" db="EMBL/GenBank/DDBJ databases">
        <title>Complete genome sequence of Streptomyces ficellus NRRL8067, the producer of ficellomycin, feldamycin and nojirimycin.</title>
        <authorList>
            <person name="Zhang H."/>
            <person name="Yue R."/>
            <person name="Liu Y."/>
            <person name="Li M."/>
            <person name="Mu H."/>
            <person name="Zhang J."/>
        </authorList>
    </citation>
    <scope>NUCLEOTIDE SEQUENCE [LARGE SCALE GENOMIC DNA]</scope>
    <source>
        <strain evidence="3 4">NRRL 8067</strain>
    </source>
</reference>
<dbReference type="KEGG" id="sfic:EIZ62_20450"/>
<evidence type="ECO:0008006" key="5">
    <source>
        <dbReference type="Google" id="ProtNLM"/>
    </source>
</evidence>
<proteinExistence type="predicted"/>
<feature type="region of interest" description="Disordered" evidence="1">
    <location>
        <begin position="165"/>
        <end position="199"/>
    </location>
</feature>
<protein>
    <recommendedName>
        <fullName evidence="5">Transmembrane protein</fullName>
    </recommendedName>
</protein>
<keyword evidence="2" id="KW-1133">Transmembrane helix</keyword>
<feature type="transmembrane region" description="Helical" evidence="2">
    <location>
        <begin position="12"/>
        <end position="30"/>
    </location>
</feature>
<feature type="transmembrane region" description="Helical" evidence="2">
    <location>
        <begin position="136"/>
        <end position="154"/>
    </location>
</feature>
<accession>A0A6I6FMN5</accession>
<gene>
    <name evidence="3" type="ORF">EIZ62_20450</name>
</gene>
<feature type="compositionally biased region" description="Low complexity" evidence="1">
    <location>
        <begin position="165"/>
        <end position="192"/>
    </location>
</feature>
<feature type="transmembrane region" description="Helical" evidence="2">
    <location>
        <begin position="110"/>
        <end position="130"/>
    </location>
</feature>
<feature type="transmembrane region" description="Helical" evidence="2">
    <location>
        <begin position="36"/>
        <end position="56"/>
    </location>
</feature>
<dbReference type="EMBL" id="CP034279">
    <property type="protein sequence ID" value="QGV80339.1"/>
    <property type="molecule type" value="Genomic_DNA"/>
</dbReference>
<evidence type="ECO:0000313" key="4">
    <source>
        <dbReference type="Proteomes" id="UP000422572"/>
    </source>
</evidence>